<comment type="function">
    <text evidence="21">Involved in DNA damage-induced apoptosis: following DNA damage, accumulates in the nucleus and forms a complex with p300/EP300, enhancing p300/EP300-mediated p53/TP53 acetylation leading to increase p53/TP53 transcriptional activity. When nuclear, may also act as a component of some chromatin regulator complex that regulates histone 3 'Lys-4' dimethylation (H3K4me2).</text>
</comment>
<evidence type="ECO:0000256" key="16">
    <source>
        <dbReference type="ARBA" id="ARBA00022990"/>
    </source>
</evidence>
<dbReference type="Pfam" id="PF12057">
    <property type="entry name" value="BAG6"/>
    <property type="match status" value="1"/>
</dbReference>
<evidence type="ECO:0000256" key="3">
    <source>
        <dbReference type="ARBA" id="ARBA00004514"/>
    </source>
</evidence>
<keyword evidence="10" id="KW-0053">Apoptosis</keyword>
<feature type="compositionally biased region" description="Basic residues" evidence="23">
    <location>
        <begin position="706"/>
        <end position="717"/>
    </location>
</feature>
<dbReference type="EMBL" id="JAPWTK010000013">
    <property type="protein sequence ID" value="KAJ8959444.1"/>
    <property type="molecule type" value="Genomic_DNA"/>
</dbReference>
<dbReference type="GO" id="GO:0051787">
    <property type="term" value="F:misfolded protein binding"/>
    <property type="evidence" value="ECO:0007669"/>
    <property type="project" value="TreeGrafter"/>
</dbReference>
<keyword evidence="6" id="KW-0813">Transport</keyword>
<feature type="compositionally biased region" description="Low complexity" evidence="23">
    <location>
        <begin position="548"/>
        <end position="595"/>
    </location>
</feature>
<keyword evidence="16" id="KW-0007">Acetylation</keyword>
<evidence type="ECO:0000256" key="18">
    <source>
        <dbReference type="ARBA" id="ARBA00023242"/>
    </source>
</evidence>
<dbReference type="GO" id="GO:0005634">
    <property type="term" value="C:nucleus"/>
    <property type="evidence" value="ECO:0007669"/>
    <property type="project" value="UniProtKB-SubCell"/>
</dbReference>
<evidence type="ECO:0000259" key="24">
    <source>
        <dbReference type="PROSITE" id="PS50053"/>
    </source>
</evidence>
<feature type="region of interest" description="Disordered" evidence="23">
    <location>
        <begin position="464"/>
        <end position="598"/>
    </location>
</feature>
<evidence type="ECO:0000256" key="21">
    <source>
        <dbReference type="ARBA" id="ARBA00046003"/>
    </source>
</evidence>
<keyword evidence="9" id="KW-0597">Phosphoprotein</keyword>
<feature type="compositionally biased region" description="Low complexity" evidence="23">
    <location>
        <begin position="394"/>
        <end position="422"/>
    </location>
</feature>
<dbReference type="AlphaFoldDB" id="A0AAV8Z5X1"/>
<feature type="compositionally biased region" description="Polar residues" evidence="23">
    <location>
        <begin position="226"/>
        <end position="280"/>
    </location>
</feature>
<dbReference type="GO" id="GO:0071818">
    <property type="term" value="C:BAT3 complex"/>
    <property type="evidence" value="ECO:0007669"/>
    <property type="project" value="TreeGrafter"/>
</dbReference>
<feature type="region of interest" description="Disordered" evidence="23">
    <location>
        <begin position="692"/>
        <end position="717"/>
    </location>
</feature>
<dbReference type="PANTHER" id="PTHR15204:SF0">
    <property type="entry name" value="LARGE PROLINE-RICH PROTEIN BAG6"/>
    <property type="match status" value="1"/>
</dbReference>
<feature type="compositionally biased region" description="Low complexity" evidence="23">
    <location>
        <begin position="464"/>
        <end position="504"/>
    </location>
</feature>
<evidence type="ECO:0000256" key="12">
    <source>
        <dbReference type="ARBA" id="ARBA00022782"/>
    </source>
</evidence>
<keyword evidence="26" id="KW-1185">Reference proteome</keyword>
<dbReference type="GO" id="GO:0006325">
    <property type="term" value="P:chromatin organization"/>
    <property type="evidence" value="ECO:0007669"/>
    <property type="project" value="UniProtKB-KW"/>
</dbReference>
<evidence type="ECO:0000256" key="1">
    <source>
        <dbReference type="ARBA" id="ARBA00002067"/>
    </source>
</evidence>
<comment type="subunit">
    <text evidence="22">Component of the BAG6/BAT3 complex, also named BAT3 complex, at least composed of BAG6, UBL4A and GET4/TRC35. Interacts with GET4; the interaction is direct and localizes BAG6 in the cytosol. Interacts with UBL4A; the interaction is direct and required for UBL4A protein stability. Interacts with AIFM1. Interacts with HSPA2. Interacts with CTCFL. Interacts with p300/EP300. Interacts (via ubiquitin-like domain) with RNF126; required for BAG6-dependent ubiquitination of proteins mislocalized to the cytosol. Interacts (via ubiquitin-like domain) with SGTA; SGTA competes with RNF126 by binding the same region of BAG6, thereby promoting deubiquitination of BAG6-target proteins and rescuing them from degradation. Interacts with ricin A chain. Interacts with VCP and AMFR; both form the VCP/p97-AMFR/gp78 complex. Interacts with SYVN1. Interacts with USP13; the interaction is direct and may mediate UBL4A deubiquitination. Interacts with ZFAND2B. Interacts with KPNA2. Interacts with UBQLN4.</text>
</comment>
<dbReference type="GO" id="GO:0007283">
    <property type="term" value="P:spermatogenesis"/>
    <property type="evidence" value="ECO:0007669"/>
    <property type="project" value="UniProtKB-KW"/>
</dbReference>
<evidence type="ECO:0000313" key="25">
    <source>
        <dbReference type="EMBL" id="KAJ8959444.1"/>
    </source>
</evidence>
<feature type="region of interest" description="Disordered" evidence="23">
    <location>
        <begin position="632"/>
        <end position="670"/>
    </location>
</feature>
<evidence type="ECO:0000256" key="11">
    <source>
        <dbReference type="ARBA" id="ARBA00022737"/>
    </source>
</evidence>
<feature type="region of interest" description="Disordered" evidence="23">
    <location>
        <begin position="219"/>
        <end position="280"/>
    </location>
</feature>
<evidence type="ECO:0000313" key="26">
    <source>
        <dbReference type="Proteomes" id="UP001162162"/>
    </source>
</evidence>
<keyword evidence="8" id="KW-0964">Secreted</keyword>
<keyword evidence="15" id="KW-0744">Spermatogenesis</keyword>
<dbReference type="PANTHER" id="PTHR15204">
    <property type="entry name" value="LARGE PROLINE-RICH PROTEIN BAG6"/>
    <property type="match status" value="1"/>
</dbReference>
<evidence type="ECO:0000256" key="10">
    <source>
        <dbReference type="ARBA" id="ARBA00022703"/>
    </source>
</evidence>
<dbReference type="Gene3D" id="3.10.20.90">
    <property type="entry name" value="Phosphatidylinositol 3-kinase Catalytic Subunit, Chain A, domain 1"/>
    <property type="match status" value="1"/>
</dbReference>
<feature type="domain" description="Ubiquitin-like" evidence="24">
    <location>
        <begin position="2"/>
        <end position="63"/>
    </location>
</feature>
<evidence type="ECO:0000256" key="22">
    <source>
        <dbReference type="ARBA" id="ARBA00046936"/>
    </source>
</evidence>
<keyword evidence="11" id="KW-0677">Repeat</keyword>
<evidence type="ECO:0000256" key="13">
    <source>
        <dbReference type="ARBA" id="ARBA00022853"/>
    </source>
</evidence>
<keyword evidence="17" id="KW-0143">Chaperone</keyword>
<evidence type="ECO:0000256" key="8">
    <source>
        <dbReference type="ARBA" id="ARBA00022525"/>
    </source>
</evidence>
<feature type="compositionally biased region" description="Basic and acidic residues" evidence="23">
    <location>
        <begin position="530"/>
        <end position="546"/>
    </location>
</feature>
<evidence type="ECO:0000256" key="5">
    <source>
        <dbReference type="ARBA" id="ARBA00021614"/>
    </source>
</evidence>
<dbReference type="InterPro" id="IPR000626">
    <property type="entry name" value="Ubiquitin-like_dom"/>
</dbReference>
<keyword evidence="18" id="KW-0539">Nucleus</keyword>
<evidence type="ECO:0000256" key="15">
    <source>
        <dbReference type="ARBA" id="ARBA00022871"/>
    </source>
</evidence>
<dbReference type="GO" id="GO:0002376">
    <property type="term" value="P:immune system process"/>
    <property type="evidence" value="ECO:0007669"/>
    <property type="project" value="UniProtKB-KW"/>
</dbReference>
<comment type="caution">
    <text evidence="25">The sequence shown here is derived from an EMBL/GenBank/DDBJ whole genome shotgun (WGS) entry which is preliminary data.</text>
</comment>
<dbReference type="Proteomes" id="UP001162162">
    <property type="component" value="Unassembled WGS sequence"/>
</dbReference>
<evidence type="ECO:0000256" key="2">
    <source>
        <dbReference type="ARBA" id="ARBA00004123"/>
    </source>
</evidence>
<evidence type="ECO:0000256" key="14">
    <source>
        <dbReference type="ARBA" id="ARBA00022859"/>
    </source>
</evidence>
<evidence type="ECO:0000256" key="4">
    <source>
        <dbReference type="ARBA" id="ARBA00004550"/>
    </source>
</evidence>
<dbReference type="GO" id="GO:0005576">
    <property type="term" value="C:extracellular region"/>
    <property type="evidence" value="ECO:0007669"/>
    <property type="project" value="UniProtKB-SubCell"/>
</dbReference>
<gene>
    <name evidence="25" type="ORF">NQ318_022137</name>
</gene>
<evidence type="ECO:0000256" key="17">
    <source>
        <dbReference type="ARBA" id="ARBA00023186"/>
    </source>
</evidence>
<dbReference type="CDD" id="cd01809">
    <property type="entry name" value="Ubl_BAG6"/>
    <property type="match status" value="1"/>
</dbReference>
<name>A0AAV8Z5X1_9CUCU</name>
<protein>
    <recommendedName>
        <fullName evidence="5">Large proline-rich protein BAG6</fullName>
    </recommendedName>
    <alternativeName>
        <fullName evidence="20">BCL2-associated athanogene 6</fullName>
    </alternativeName>
    <alternativeName>
        <fullName evidence="19">HLA-B-associated transcript 3</fullName>
    </alternativeName>
</protein>
<dbReference type="FunFam" id="3.10.20.90:FF:000161">
    <property type="entry name" value="Uncharacterized protein, isoform C"/>
    <property type="match status" value="1"/>
</dbReference>
<reference evidence="25" key="1">
    <citation type="journal article" date="2023" name="Insect Mol. Biol.">
        <title>Genome sequencing provides insights into the evolution of gene families encoding plant cell wall-degrading enzymes in longhorned beetles.</title>
        <authorList>
            <person name="Shin N.R."/>
            <person name="Okamura Y."/>
            <person name="Kirsch R."/>
            <person name="Pauchet Y."/>
        </authorList>
    </citation>
    <scope>NUCLEOTIDE SEQUENCE</scope>
    <source>
        <strain evidence="25">AMC_N1</strain>
    </source>
</reference>
<evidence type="ECO:0000256" key="23">
    <source>
        <dbReference type="SAM" id="MobiDB-lite"/>
    </source>
</evidence>
<dbReference type="InterPro" id="IPR021925">
    <property type="entry name" value="BAG6"/>
</dbReference>
<comment type="subcellular location">
    <subcellularLocation>
        <location evidence="3">Cytoplasm</location>
        <location evidence="3">Cytosol</location>
    </subcellularLocation>
    <subcellularLocation>
        <location evidence="2">Nucleus</location>
    </subcellularLocation>
    <subcellularLocation>
        <location evidence="4">Secreted</location>
        <location evidence="4">Extracellular exosome</location>
    </subcellularLocation>
</comment>
<dbReference type="GO" id="GO:0031593">
    <property type="term" value="F:polyubiquitin modification-dependent protein binding"/>
    <property type="evidence" value="ECO:0007669"/>
    <property type="project" value="TreeGrafter"/>
</dbReference>
<accession>A0AAV8Z5X1</accession>
<dbReference type="PROSITE" id="PS50053">
    <property type="entry name" value="UBIQUITIN_2"/>
    <property type="match status" value="1"/>
</dbReference>
<feature type="region of interest" description="Disordered" evidence="23">
    <location>
        <begin position="917"/>
        <end position="937"/>
    </location>
</feature>
<feature type="region of interest" description="Disordered" evidence="23">
    <location>
        <begin position="394"/>
        <end position="426"/>
    </location>
</feature>
<feature type="region of interest" description="Disordered" evidence="23">
    <location>
        <begin position="154"/>
        <end position="178"/>
    </location>
</feature>
<keyword evidence="14" id="KW-0391">Immunity</keyword>
<dbReference type="GO" id="GO:0036503">
    <property type="term" value="P:ERAD pathway"/>
    <property type="evidence" value="ECO:0007669"/>
    <property type="project" value="TreeGrafter"/>
</dbReference>
<dbReference type="GO" id="GO:0030154">
    <property type="term" value="P:cell differentiation"/>
    <property type="evidence" value="ECO:0007669"/>
    <property type="project" value="UniProtKB-KW"/>
</dbReference>
<dbReference type="InterPro" id="IPR019954">
    <property type="entry name" value="Ubiquitin_CS"/>
</dbReference>
<evidence type="ECO:0000256" key="20">
    <source>
        <dbReference type="ARBA" id="ARBA00030033"/>
    </source>
</evidence>
<sequence>MIELTVKTLDSQNHQFSVEDDITVEQFKAHIADTVNIPADTQRIIYCGRVLQDNSKLADYDVNGKVVHLVQRPPPSSTPRPTSRSSSPQPQRRGFRGFRGLEQGNAMYLGSMAFPGNLMESQGIVPPPPTHSLSGSRLNVAKRMLRRAEAVIRLLENPSARPQESTPPEENQEEEVTPVIEARVLVPASNSEPIDEAMVLNAVQTSLMNATSAAAPLAESAPVASGSGTQSNAESAQRSPNQSESSTPEGATPRSASTENLASESRSENNNGLPENASRTSEMAELLTILGQLQTRFAPFLERYQNFMQEDPEVTIENQRQMQTMLNRVSEVLHFLGHAYHSLSDIIIRVRTPPPRPLLCRPILIQHSAVVQTGIPIQVEAQINLSADRAPAPAGAAAAAPNQQPPASGASDSAAPTAPAAPNGGGPSISVQPGFVGLPFLPGAAMRVQSFPVEIRTMRAAAAAARAHHNNNNNSVPAPDAAPAAPAAPGGGSAAADAPASSGAQEGGGGGATGGQAQFNFGNPQRRVHHGDGRPDHQPQHRHDGGRACAAPSSDAAASSQPGSTQAAQPAGAAPGQNSQARGNTQTNPTTATYTRSTPRPHVHLAQQAMQGGFDPFLPCNSHHISRRRLFQAAQAQPAAAMRPARQEGAQPPPQQQQQPTANAASAAAAGQSQNVANFINGIFEAIRSEYRRTNEAQPGQTGGRAARRRLRDRRRLRAPNLPPFAALFSSLQGGGNLPDLLRQGPTLDQLLQQFHQDEQYVQGESLITDLIMLFVRNLTLVDLFTLNSGNVEPINRNRAEIQNFFRMRVCNGNTSPAGIDRGVDLLITEMQPFLENFRVLPVQDDIDMVRSAEQLFRQRLPNIVNIAINLNANSVRLLLDQCVTTVQQLCALTLMASAAGQQGVEQVFEQIMTSPGSAKLDADDKPGPPSPGHVESQCAREHTTALHCSEIGSFTTFCREQDCRRGDGLTNHNANTAQPVEAMELDEQDTIATESDLGTATATIVLEDTEPLPNIVLGSEPWHGQVPEDWVPIIARDAQKQRRQNPQGPFSDAYLSGMPSKRRKIVNSTKPQGSLPQVITESVRQAVTATGLSTAAPLEAVAQAAGASAEIQSAYRSLLRTSVQASLRDNEDFTPERFPNAASYFNGNMELYKSIGCIICFYCKIMIKKGIYNLLIVMTCKYITVTYPILMNKT</sequence>
<dbReference type="InterPro" id="IPR029071">
    <property type="entry name" value="Ubiquitin-like_domsf"/>
</dbReference>
<feature type="compositionally biased region" description="Gly residues" evidence="23">
    <location>
        <begin position="505"/>
        <end position="514"/>
    </location>
</feature>
<evidence type="ECO:0000256" key="19">
    <source>
        <dbReference type="ARBA" id="ARBA00029739"/>
    </source>
</evidence>
<organism evidence="25 26">
    <name type="scientific">Aromia moschata</name>
    <dbReference type="NCBI Taxonomy" id="1265417"/>
    <lineage>
        <taxon>Eukaryota</taxon>
        <taxon>Metazoa</taxon>
        <taxon>Ecdysozoa</taxon>
        <taxon>Arthropoda</taxon>
        <taxon>Hexapoda</taxon>
        <taxon>Insecta</taxon>
        <taxon>Pterygota</taxon>
        <taxon>Neoptera</taxon>
        <taxon>Endopterygota</taxon>
        <taxon>Coleoptera</taxon>
        <taxon>Polyphaga</taxon>
        <taxon>Cucujiformia</taxon>
        <taxon>Chrysomeloidea</taxon>
        <taxon>Cerambycidae</taxon>
        <taxon>Cerambycinae</taxon>
        <taxon>Callichromatini</taxon>
        <taxon>Aromia</taxon>
    </lineage>
</organism>
<dbReference type="Pfam" id="PF00240">
    <property type="entry name" value="ubiquitin"/>
    <property type="match status" value="1"/>
</dbReference>
<feature type="compositionally biased region" description="Low complexity" evidence="23">
    <location>
        <begin position="79"/>
        <end position="92"/>
    </location>
</feature>
<keyword evidence="7" id="KW-0963">Cytoplasm</keyword>
<evidence type="ECO:0000256" key="6">
    <source>
        <dbReference type="ARBA" id="ARBA00022448"/>
    </source>
</evidence>
<comment type="function">
    <text evidence="1">Released extracellularly via exosomes, it is a ligand of the natural killer/NK cells receptor NCR3 and stimulates NK cells cytotoxicity. It may thereby trigger NK cells cytotoxicity against neighboring tumor cells and immature myeloid dendritic cells (DC).</text>
</comment>
<dbReference type="SMART" id="SM00213">
    <property type="entry name" value="UBQ"/>
    <property type="match status" value="1"/>
</dbReference>
<evidence type="ECO:0000256" key="7">
    <source>
        <dbReference type="ARBA" id="ARBA00022490"/>
    </source>
</evidence>
<keyword evidence="12" id="KW-0221">Differentiation</keyword>
<feature type="region of interest" description="Disordered" evidence="23">
    <location>
        <begin position="70"/>
        <end position="97"/>
    </location>
</feature>
<evidence type="ECO:0000256" key="9">
    <source>
        <dbReference type="ARBA" id="ARBA00022553"/>
    </source>
</evidence>
<keyword evidence="13" id="KW-0156">Chromatin regulator</keyword>
<dbReference type="PROSITE" id="PS00299">
    <property type="entry name" value="UBIQUITIN_1"/>
    <property type="match status" value="1"/>
</dbReference>
<dbReference type="SUPFAM" id="SSF54236">
    <property type="entry name" value="Ubiquitin-like"/>
    <property type="match status" value="1"/>
</dbReference>
<dbReference type="GO" id="GO:0006915">
    <property type="term" value="P:apoptotic process"/>
    <property type="evidence" value="ECO:0007669"/>
    <property type="project" value="UniProtKB-KW"/>
</dbReference>
<proteinExistence type="predicted"/>